<name>A0A7K1XY37_9SPHI</name>
<evidence type="ECO:0000313" key="2">
    <source>
        <dbReference type="Proteomes" id="UP000451233"/>
    </source>
</evidence>
<evidence type="ECO:0000313" key="1">
    <source>
        <dbReference type="EMBL" id="MXV15659.1"/>
    </source>
</evidence>
<keyword evidence="2" id="KW-1185">Reference proteome</keyword>
<comment type="caution">
    <text evidence="1">The sequence shown here is derived from an EMBL/GenBank/DDBJ whole genome shotgun (WGS) entry which is preliminary data.</text>
</comment>
<dbReference type="RefSeq" id="WP_160906638.1">
    <property type="nucleotide sequence ID" value="NZ_WVHS01000002.1"/>
</dbReference>
<sequence>MSYLHSPYFVFTGDFVSDVSTVNNDPAHYNNATFASSFQTPGSGNLNGWWNPEGGATFGFQNCRMKQLSSKEGTGDPDFQDPIFGAIISSAAGRNSGKMVDLDPQWQMSSQLWGVSVFISTSDGELLVSGNIKATGFRDLQMRQQKGARVNGQPLGGMWTSVLENVVWGDRAADSPFLQQLKAASASNKLSINLSGYGYYYNHAADGRFSLGRIIGTIGPWLENEPEILSPYRRLYGIIQDANQNTFFNFSNFLFEQQQQRLTVDFSGSFPVIDSIGTIGLNSKLYMAVSKVPVTMPAPGSANVILASDEIIMIGQINYDAAWLNNTGGIASFTDLPDDVTHALANNQLLLLTPGSGGNYIVIAREAIDGLVLRADDFVCRIDCGQTVPVNLYAYQWGEPLQNAVITINMDPEGGGAAAGSQSQNPLIPVCDIPNYNTPVEGISFSQTINTDANGYASLDITGNNVNNPRGYIDGQIYTLSYALSGQQPDPAAPGNIVSDGIFIHVRNYFEAPANPSWSDISEIMVQFANLYPIMSKYFLNFADPLALFSKKEILKFAFTRDITDPVYMPVTRDLSEAKKQAILNWLSADQPVVDIGLAGAMAAEPAKIRNVPEAGAPIPEKQAKLKRAVMMKNGALLSYPEIDNLFEY</sequence>
<organism evidence="1 2">
    <name type="scientific">Hufsiella ginkgonis</name>
    <dbReference type="NCBI Taxonomy" id="2695274"/>
    <lineage>
        <taxon>Bacteria</taxon>
        <taxon>Pseudomonadati</taxon>
        <taxon>Bacteroidota</taxon>
        <taxon>Sphingobacteriia</taxon>
        <taxon>Sphingobacteriales</taxon>
        <taxon>Sphingobacteriaceae</taxon>
        <taxon>Hufsiella</taxon>
    </lineage>
</organism>
<dbReference type="Proteomes" id="UP000451233">
    <property type="component" value="Unassembled WGS sequence"/>
</dbReference>
<dbReference type="EMBL" id="WVHS01000002">
    <property type="protein sequence ID" value="MXV15659.1"/>
    <property type="molecule type" value="Genomic_DNA"/>
</dbReference>
<gene>
    <name evidence="1" type="ORF">GS398_10110</name>
</gene>
<proteinExistence type="predicted"/>
<accession>A0A7K1XY37</accession>
<reference evidence="1 2" key="1">
    <citation type="submission" date="2019-11" db="EMBL/GenBank/DDBJ databases">
        <title>Pedobacter sp. HMF7056 Genome sequencing and assembly.</title>
        <authorList>
            <person name="Kang H."/>
            <person name="Kim H."/>
            <person name="Joh K."/>
        </authorList>
    </citation>
    <scope>NUCLEOTIDE SEQUENCE [LARGE SCALE GENOMIC DNA]</scope>
    <source>
        <strain evidence="1 2">HMF7056</strain>
    </source>
</reference>
<protein>
    <submittedName>
        <fullName evidence="1">Uncharacterized protein</fullName>
    </submittedName>
</protein>
<dbReference type="AlphaFoldDB" id="A0A7K1XY37"/>